<gene>
    <name evidence="1" type="ORF">HMPREF9444_01730</name>
</gene>
<name>E8LLV7_SUCHY</name>
<reference evidence="1 2" key="1">
    <citation type="submission" date="2011-01" db="EMBL/GenBank/DDBJ databases">
        <authorList>
            <person name="Weinstock G."/>
            <person name="Sodergren E."/>
            <person name="Clifton S."/>
            <person name="Fulton L."/>
            <person name="Fulton B."/>
            <person name="Courtney L."/>
            <person name="Fronick C."/>
            <person name="Harrison M."/>
            <person name="Strong C."/>
            <person name="Farmer C."/>
            <person name="Delahaunty K."/>
            <person name="Markovic C."/>
            <person name="Hall O."/>
            <person name="Minx P."/>
            <person name="Tomlinson C."/>
            <person name="Mitreva M."/>
            <person name="Hou S."/>
            <person name="Chen J."/>
            <person name="Wollam A."/>
            <person name="Pepin K.H."/>
            <person name="Johnson M."/>
            <person name="Bhonagiri V."/>
            <person name="Zhang X."/>
            <person name="Suruliraj S."/>
            <person name="Warren W."/>
            <person name="Chinwalla A."/>
            <person name="Mardis E.R."/>
            <person name="Wilson R.K."/>
        </authorList>
    </citation>
    <scope>NUCLEOTIDE SEQUENCE [LARGE SCALE GENOMIC DNA]</scope>
    <source>
        <strain evidence="2">DSM 22608 / JCM 16073 / KCTC 15190 / YIT 12066</strain>
    </source>
</reference>
<dbReference type="EMBL" id="AEVO01000116">
    <property type="protein sequence ID" value="EFY06505.1"/>
    <property type="molecule type" value="Genomic_DNA"/>
</dbReference>
<dbReference type="HOGENOM" id="CLU_3318061_0_0_6"/>
<evidence type="ECO:0000313" key="2">
    <source>
        <dbReference type="Proteomes" id="UP000018458"/>
    </source>
</evidence>
<keyword evidence="2" id="KW-1185">Reference proteome</keyword>
<evidence type="ECO:0000313" key="1">
    <source>
        <dbReference type="EMBL" id="EFY06505.1"/>
    </source>
</evidence>
<organism evidence="1 2">
    <name type="scientific">Succinatimonas hippei (strain DSM 22608 / JCM 16073 / KCTC 15190 / YIT 12066)</name>
    <dbReference type="NCBI Taxonomy" id="762983"/>
    <lineage>
        <taxon>Bacteria</taxon>
        <taxon>Pseudomonadati</taxon>
        <taxon>Pseudomonadota</taxon>
        <taxon>Gammaproteobacteria</taxon>
        <taxon>Aeromonadales</taxon>
        <taxon>Succinivibrionaceae</taxon>
        <taxon>Succinatimonas</taxon>
    </lineage>
</organism>
<dbReference type="AlphaFoldDB" id="E8LLV7"/>
<sequence>MSRETKSRLFCIKKLNFCFFKKLNYIFICKARHLKGSVN</sequence>
<dbReference type="Proteomes" id="UP000018458">
    <property type="component" value="Unassembled WGS sequence"/>
</dbReference>
<proteinExistence type="predicted"/>
<comment type="caution">
    <text evidence="1">The sequence shown here is derived from an EMBL/GenBank/DDBJ whole genome shotgun (WGS) entry which is preliminary data.</text>
</comment>
<protein>
    <submittedName>
        <fullName evidence="1">Uncharacterized protein</fullName>
    </submittedName>
</protein>
<accession>E8LLV7</accession>